<reference evidence="1" key="1">
    <citation type="journal article" date="2015" name="Nature">
        <title>Complex archaea that bridge the gap between prokaryotes and eukaryotes.</title>
        <authorList>
            <person name="Spang A."/>
            <person name="Saw J.H."/>
            <person name="Jorgensen S.L."/>
            <person name="Zaremba-Niedzwiedzka K."/>
            <person name="Martijn J."/>
            <person name="Lind A.E."/>
            <person name="van Eijk R."/>
            <person name="Schleper C."/>
            <person name="Guy L."/>
            <person name="Ettema T.J."/>
        </authorList>
    </citation>
    <scope>NUCLEOTIDE SEQUENCE</scope>
</reference>
<accession>A0A0F9Q730</accession>
<protein>
    <submittedName>
        <fullName evidence="1">Uncharacterized protein</fullName>
    </submittedName>
</protein>
<name>A0A0F9Q730_9ZZZZ</name>
<gene>
    <name evidence="1" type="ORF">LCGC14_0739860</name>
</gene>
<comment type="caution">
    <text evidence="1">The sequence shown here is derived from an EMBL/GenBank/DDBJ whole genome shotgun (WGS) entry which is preliminary data.</text>
</comment>
<evidence type="ECO:0000313" key="1">
    <source>
        <dbReference type="EMBL" id="KKN39790.1"/>
    </source>
</evidence>
<sequence length="78" mass="8559">MSKGKIVNTIPGQNTSPKAFAGMLVENADKIEHIACVIHWKDGVTNTANTVMTLGDAAWLDYIFREDFMKSVIGDSED</sequence>
<dbReference type="EMBL" id="LAZR01001743">
    <property type="protein sequence ID" value="KKN39790.1"/>
    <property type="molecule type" value="Genomic_DNA"/>
</dbReference>
<dbReference type="AlphaFoldDB" id="A0A0F9Q730"/>
<proteinExistence type="predicted"/>
<organism evidence="1">
    <name type="scientific">marine sediment metagenome</name>
    <dbReference type="NCBI Taxonomy" id="412755"/>
    <lineage>
        <taxon>unclassified sequences</taxon>
        <taxon>metagenomes</taxon>
        <taxon>ecological metagenomes</taxon>
    </lineage>
</organism>